<evidence type="ECO:0000256" key="10">
    <source>
        <dbReference type="ARBA" id="ARBA00022741"/>
    </source>
</evidence>
<evidence type="ECO:0000256" key="3">
    <source>
        <dbReference type="ARBA" id="ARBA00022475"/>
    </source>
</evidence>
<keyword evidence="24" id="KW-1185">Reference proteome</keyword>
<evidence type="ECO:0000256" key="7">
    <source>
        <dbReference type="ARBA" id="ARBA00022692"/>
    </source>
</evidence>
<dbReference type="AlphaFoldDB" id="A0AAF0WVY6"/>
<name>A0AAF0WVY6_DAUCS</name>
<reference evidence="23" key="2">
    <citation type="submission" date="2022-03" db="EMBL/GenBank/DDBJ databases">
        <title>Draft title - Genomic analysis of global carrot germplasm unveils the trajectory of domestication and the origin of high carotenoid orange carrot.</title>
        <authorList>
            <person name="Iorizzo M."/>
            <person name="Ellison S."/>
            <person name="Senalik D."/>
            <person name="Macko-Podgorni A."/>
            <person name="Grzebelus D."/>
            <person name="Bostan H."/>
            <person name="Rolling W."/>
            <person name="Curaba J."/>
            <person name="Simon P."/>
        </authorList>
    </citation>
    <scope>NUCLEOTIDE SEQUENCE</scope>
    <source>
        <tissue evidence="23">Leaf</tissue>
    </source>
</reference>
<evidence type="ECO:0000256" key="5">
    <source>
        <dbReference type="ARBA" id="ARBA00022553"/>
    </source>
</evidence>
<dbReference type="PANTHER" id="PTHR47974">
    <property type="entry name" value="OS07G0415500 PROTEIN"/>
    <property type="match status" value="1"/>
</dbReference>
<comment type="catalytic activity">
    <reaction evidence="19">
        <text>L-seryl-[protein] + ATP = O-phospho-L-seryl-[protein] + ADP + H(+)</text>
        <dbReference type="Rhea" id="RHEA:17989"/>
        <dbReference type="Rhea" id="RHEA-COMP:9863"/>
        <dbReference type="Rhea" id="RHEA-COMP:11604"/>
        <dbReference type="ChEBI" id="CHEBI:15378"/>
        <dbReference type="ChEBI" id="CHEBI:29999"/>
        <dbReference type="ChEBI" id="CHEBI:30616"/>
        <dbReference type="ChEBI" id="CHEBI:83421"/>
        <dbReference type="ChEBI" id="CHEBI:456216"/>
        <dbReference type="EC" id="2.7.11.1"/>
    </reaction>
</comment>
<keyword evidence="15" id="KW-1015">Disulfide bond</keyword>
<comment type="subcellular location">
    <subcellularLocation>
        <location evidence="1">Cell membrane</location>
        <topology evidence="1">Single-pass type I membrane protein</topology>
    </subcellularLocation>
</comment>
<evidence type="ECO:0000256" key="14">
    <source>
        <dbReference type="ARBA" id="ARBA00023136"/>
    </source>
</evidence>
<feature type="domain" description="Protein kinase" evidence="22">
    <location>
        <begin position="40"/>
        <end position="313"/>
    </location>
</feature>
<evidence type="ECO:0000256" key="20">
    <source>
        <dbReference type="PROSITE-ProRule" id="PRU10141"/>
    </source>
</evidence>
<keyword evidence="16" id="KW-0675">Receptor</keyword>
<evidence type="ECO:0000256" key="4">
    <source>
        <dbReference type="ARBA" id="ARBA00022527"/>
    </source>
</evidence>
<dbReference type="InterPro" id="IPR011009">
    <property type="entry name" value="Kinase-like_dom_sf"/>
</dbReference>
<evidence type="ECO:0000256" key="17">
    <source>
        <dbReference type="ARBA" id="ARBA00023180"/>
    </source>
</evidence>
<dbReference type="GO" id="GO:0005886">
    <property type="term" value="C:plasma membrane"/>
    <property type="evidence" value="ECO:0007669"/>
    <property type="project" value="UniProtKB-SubCell"/>
</dbReference>
<evidence type="ECO:0000256" key="16">
    <source>
        <dbReference type="ARBA" id="ARBA00023170"/>
    </source>
</evidence>
<organism evidence="23 24">
    <name type="scientific">Daucus carota subsp. sativus</name>
    <name type="common">Carrot</name>
    <dbReference type="NCBI Taxonomy" id="79200"/>
    <lineage>
        <taxon>Eukaryota</taxon>
        <taxon>Viridiplantae</taxon>
        <taxon>Streptophyta</taxon>
        <taxon>Embryophyta</taxon>
        <taxon>Tracheophyta</taxon>
        <taxon>Spermatophyta</taxon>
        <taxon>Magnoliopsida</taxon>
        <taxon>eudicotyledons</taxon>
        <taxon>Gunneridae</taxon>
        <taxon>Pentapetalae</taxon>
        <taxon>asterids</taxon>
        <taxon>campanulids</taxon>
        <taxon>Apiales</taxon>
        <taxon>Apiaceae</taxon>
        <taxon>Apioideae</taxon>
        <taxon>Scandiceae</taxon>
        <taxon>Daucinae</taxon>
        <taxon>Daucus</taxon>
        <taxon>Daucus sect. Daucus</taxon>
    </lineage>
</organism>
<keyword evidence="11" id="KW-0418">Kinase</keyword>
<dbReference type="GO" id="GO:0004674">
    <property type="term" value="F:protein serine/threonine kinase activity"/>
    <property type="evidence" value="ECO:0007669"/>
    <property type="project" value="UniProtKB-KW"/>
</dbReference>
<dbReference type="SMART" id="SM00220">
    <property type="entry name" value="S_TKc"/>
    <property type="match status" value="1"/>
</dbReference>
<dbReference type="PROSITE" id="PS50011">
    <property type="entry name" value="PROTEIN_KINASE_DOM"/>
    <property type="match status" value="1"/>
</dbReference>
<dbReference type="Gene3D" id="3.30.200.20">
    <property type="entry name" value="Phosphorylase Kinase, domain 1"/>
    <property type="match status" value="1"/>
</dbReference>
<dbReference type="PROSITE" id="PS00107">
    <property type="entry name" value="PROTEIN_KINASE_ATP"/>
    <property type="match status" value="1"/>
</dbReference>
<reference evidence="23" key="1">
    <citation type="journal article" date="2016" name="Nat. Genet.">
        <title>A high-quality carrot genome assembly provides new insights into carotenoid accumulation and asterid genome evolution.</title>
        <authorList>
            <person name="Iorizzo M."/>
            <person name="Ellison S."/>
            <person name="Senalik D."/>
            <person name="Zeng P."/>
            <person name="Satapoomin P."/>
            <person name="Huang J."/>
            <person name="Bowman M."/>
            <person name="Iovene M."/>
            <person name="Sanseverino W."/>
            <person name="Cavagnaro P."/>
            <person name="Yildiz M."/>
            <person name="Macko-Podgorni A."/>
            <person name="Moranska E."/>
            <person name="Grzebelus E."/>
            <person name="Grzebelus D."/>
            <person name="Ashrafi H."/>
            <person name="Zheng Z."/>
            <person name="Cheng S."/>
            <person name="Spooner D."/>
            <person name="Van Deynze A."/>
            <person name="Simon P."/>
        </authorList>
    </citation>
    <scope>NUCLEOTIDE SEQUENCE</scope>
    <source>
        <tissue evidence="23">Leaf</tissue>
    </source>
</reference>
<keyword evidence="7" id="KW-0812">Transmembrane</keyword>
<evidence type="ECO:0000256" key="12">
    <source>
        <dbReference type="ARBA" id="ARBA00022840"/>
    </source>
</evidence>
<keyword evidence="10 20" id="KW-0547">Nucleotide-binding</keyword>
<evidence type="ECO:0000256" key="2">
    <source>
        <dbReference type="ARBA" id="ARBA00012513"/>
    </source>
</evidence>
<proteinExistence type="inferred from homology"/>
<keyword evidence="12 20" id="KW-0067">ATP-binding</keyword>
<evidence type="ECO:0000313" key="24">
    <source>
        <dbReference type="Proteomes" id="UP000077755"/>
    </source>
</evidence>
<evidence type="ECO:0000259" key="22">
    <source>
        <dbReference type="PROSITE" id="PS50011"/>
    </source>
</evidence>
<evidence type="ECO:0000256" key="6">
    <source>
        <dbReference type="ARBA" id="ARBA00022679"/>
    </source>
</evidence>
<dbReference type="PANTHER" id="PTHR47974:SF19">
    <property type="entry name" value="RECEPTOR-LIKE SERINE_THREONINE-PROTEIN KINASE"/>
    <property type="match status" value="1"/>
</dbReference>
<dbReference type="PROSITE" id="PS00108">
    <property type="entry name" value="PROTEIN_KINASE_ST"/>
    <property type="match status" value="1"/>
</dbReference>
<keyword evidence="5" id="KW-0597">Phosphoprotein</keyword>
<feature type="binding site" evidence="20">
    <location>
        <position position="68"/>
    </location>
    <ligand>
        <name>ATP</name>
        <dbReference type="ChEBI" id="CHEBI:30616"/>
    </ligand>
</feature>
<dbReference type="EMBL" id="CP093346">
    <property type="protein sequence ID" value="WOG95886.1"/>
    <property type="molecule type" value="Genomic_DNA"/>
</dbReference>
<keyword evidence="8" id="KW-0732">Signal</keyword>
<dbReference type="GO" id="GO:0030246">
    <property type="term" value="F:carbohydrate binding"/>
    <property type="evidence" value="ECO:0007669"/>
    <property type="project" value="UniProtKB-KW"/>
</dbReference>
<evidence type="ECO:0000256" key="9">
    <source>
        <dbReference type="ARBA" id="ARBA00022734"/>
    </source>
</evidence>
<gene>
    <name evidence="23" type="ORF">DCAR_0415215</name>
</gene>
<dbReference type="InterPro" id="IPR017441">
    <property type="entry name" value="Protein_kinase_ATP_BS"/>
</dbReference>
<evidence type="ECO:0000256" key="8">
    <source>
        <dbReference type="ARBA" id="ARBA00022729"/>
    </source>
</evidence>
<accession>A0AAF0WVY6</accession>
<dbReference type="Pfam" id="PF00069">
    <property type="entry name" value="Pkinase"/>
    <property type="match status" value="1"/>
</dbReference>
<keyword evidence="6" id="KW-0808">Transferase</keyword>
<keyword evidence="9" id="KW-0430">Lectin</keyword>
<keyword evidence="3" id="KW-1003">Cell membrane</keyword>
<dbReference type="EC" id="2.7.11.1" evidence="2"/>
<evidence type="ECO:0000256" key="11">
    <source>
        <dbReference type="ARBA" id="ARBA00022777"/>
    </source>
</evidence>
<keyword evidence="17" id="KW-0325">Glycoprotein</keyword>
<keyword evidence="14" id="KW-0472">Membrane</keyword>
<evidence type="ECO:0000256" key="15">
    <source>
        <dbReference type="ARBA" id="ARBA00023157"/>
    </source>
</evidence>
<keyword evidence="4 21" id="KW-0723">Serine/threonine-protein kinase</keyword>
<dbReference type="GO" id="GO:0005524">
    <property type="term" value="F:ATP binding"/>
    <property type="evidence" value="ECO:0007669"/>
    <property type="project" value="UniProtKB-UniRule"/>
</dbReference>
<evidence type="ECO:0000256" key="21">
    <source>
        <dbReference type="RuleBase" id="RU000304"/>
    </source>
</evidence>
<evidence type="ECO:0000256" key="19">
    <source>
        <dbReference type="ARBA" id="ARBA00048679"/>
    </source>
</evidence>
<dbReference type="SUPFAM" id="SSF56112">
    <property type="entry name" value="Protein kinase-like (PK-like)"/>
    <property type="match status" value="1"/>
</dbReference>
<sequence>MLGIVTLAILHLRKEKVRSYDWESGDLVVFKYKDIRKLTKHFSEKLGEGGFGSVFKGTLPNSRAIAVKRLKNLQQGEKQFRAEMSTIGQIQHINLVRLQGFCIEGEKRLLVFDYMKNGSLENYLFHENSNLFLDWKTRYKIMIGTARGLDYLHEKCRDCIIHCDIKPDNILLDDDFNAKVADFGLAKLLGREYSHVLTTIKGTRGYLAPEWILNDAITAKVDVYSYGKLLFEIMSGRRNIEFSDDGSYFPALVAEKLNEGEEGLTQFLDKRLRGEADSSELARACKVACWCIQDDEKDRPSMGLVIQILEGLLEVGTPPIPRLLLLLGFTKQNKSQPRVNQDYTFSTSSSISWNSQDKASSWSPKPLFAEAAQQKPLIFNQV</sequence>
<dbReference type="InterPro" id="IPR000719">
    <property type="entry name" value="Prot_kinase_dom"/>
</dbReference>
<protein>
    <recommendedName>
        <fullName evidence="2">non-specific serine/threonine protein kinase</fullName>
        <ecNumber evidence="2">2.7.11.1</ecNumber>
    </recommendedName>
</protein>
<comment type="similarity">
    <text evidence="21">Belongs to the protein kinase superfamily.</text>
</comment>
<dbReference type="FunFam" id="1.10.510.10:FF:000248">
    <property type="entry name" value="S-receptor-like kinase 5"/>
    <property type="match status" value="1"/>
</dbReference>
<evidence type="ECO:0000256" key="13">
    <source>
        <dbReference type="ARBA" id="ARBA00022989"/>
    </source>
</evidence>
<evidence type="ECO:0000256" key="18">
    <source>
        <dbReference type="ARBA" id="ARBA00047899"/>
    </source>
</evidence>
<dbReference type="Gene3D" id="1.10.510.10">
    <property type="entry name" value="Transferase(Phosphotransferase) domain 1"/>
    <property type="match status" value="1"/>
</dbReference>
<comment type="catalytic activity">
    <reaction evidence="18">
        <text>L-threonyl-[protein] + ATP = O-phospho-L-threonyl-[protein] + ADP + H(+)</text>
        <dbReference type="Rhea" id="RHEA:46608"/>
        <dbReference type="Rhea" id="RHEA-COMP:11060"/>
        <dbReference type="Rhea" id="RHEA-COMP:11605"/>
        <dbReference type="ChEBI" id="CHEBI:15378"/>
        <dbReference type="ChEBI" id="CHEBI:30013"/>
        <dbReference type="ChEBI" id="CHEBI:30616"/>
        <dbReference type="ChEBI" id="CHEBI:61977"/>
        <dbReference type="ChEBI" id="CHEBI:456216"/>
        <dbReference type="EC" id="2.7.11.1"/>
    </reaction>
</comment>
<keyword evidence="13" id="KW-1133">Transmembrane helix</keyword>
<dbReference type="FunFam" id="3.30.200.20:FF:000370">
    <property type="entry name" value="Receptor-like protein kinase 4"/>
    <property type="match status" value="1"/>
</dbReference>
<evidence type="ECO:0000256" key="1">
    <source>
        <dbReference type="ARBA" id="ARBA00004251"/>
    </source>
</evidence>
<evidence type="ECO:0000313" key="23">
    <source>
        <dbReference type="EMBL" id="WOG95886.1"/>
    </source>
</evidence>
<dbReference type="InterPro" id="IPR008271">
    <property type="entry name" value="Ser/Thr_kinase_AS"/>
</dbReference>
<dbReference type="CDD" id="cd14066">
    <property type="entry name" value="STKc_IRAK"/>
    <property type="match status" value="1"/>
</dbReference>
<dbReference type="Proteomes" id="UP000077755">
    <property type="component" value="Chromosome 4"/>
</dbReference>